<dbReference type="CDD" id="cd24058">
    <property type="entry name" value="ASKHA_NBD_ROK_PPGK"/>
    <property type="match status" value="1"/>
</dbReference>
<gene>
    <name evidence="3" type="ORF">Ga0074812_105232</name>
</gene>
<dbReference type="InterPro" id="IPR043129">
    <property type="entry name" value="ATPase_NBD"/>
</dbReference>
<keyword evidence="4" id="KW-1185">Reference proteome</keyword>
<dbReference type="EMBL" id="FAOZ01000005">
    <property type="protein sequence ID" value="CUU55580.1"/>
    <property type="molecule type" value="Genomic_DNA"/>
</dbReference>
<dbReference type="GO" id="GO:0016301">
    <property type="term" value="F:kinase activity"/>
    <property type="evidence" value="ECO:0007669"/>
    <property type="project" value="UniProtKB-KW"/>
</dbReference>
<evidence type="ECO:0000256" key="1">
    <source>
        <dbReference type="ARBA" id="ARBA00006479"/>
    </source>
</evidence>
<protein>
    <submittedName>
        <fullName evidence="3">Polyphosphate glucokinase</fullName>
    </submittedName>
</protein>
<proteinExistence type="inferred from homology"/>
<evidence type="ECO:0000256" key="2">
    <source>
        <dbReference type="SAM" id="MobiDB-lite"/>
    </source>
</evidence>
<dbReference type="Gene3D" id="3.30.420.40">
    <property type="match status" value="2"/>
</dbReference>
<dbReference type="NCBIfam" id="NF045942">
    <property type="entry name" value="PolPhglucPhase"/>
    <property type="match status" value="1"/>
</dbReference>
<dbReference type="InterPro" id="IPR000600">
    <property type="entry name" value="ROK"/>
</dbReference>
<evidence type="ECO:0000313" key="4">
    <source>
        <dbReference type="Proteomes" id="UP000198802"/>
    </source>
</evidence>
<dbReference type="RefSeq" id="WP_091274271.1">
    <property type="nucleotide sequence ID" value="NZ_FAOZ01000005.1"/>
</dbReference>
<sequence>MRVFGVDIGGTGIKGAPVDIEDGTLAAPRFRIPTPRPADPESVARTVAQVVEHFDWSGPVGATFPAVIKSGVARTAANVDPSWVDTDVSATLSTALGSALGGTEVSVVNDADAAGVAEMAFGAGRDTSGLVVMTTFGTGIGTALFLHGQLVPNTELGHLEIHGHDAETKASEAAREREDLSWDKWAKRVNRYLATVEALLWPDLIIIGGGASKKADKFFDHLQLRTKVVPAQLQNDAGIIGAALVAVGDQTRPRPVPRPTRRRGPATRPPGGRRP</sequence>
<keyword evidence="3" id="KW-0808">Transferase</keyword>
<dbReference type="Proteomes" id="UP000198802">
    <property type="component" value="Unassembled WGS sequence"/>
</dbReference>
<name>A0A0S4QL76_9ACTN</name>
<accession>A0A0S4QL76</accession>
<dbReference type="PANTHER" id="PTHR18964">
    <property type="entry name" value="ROK (REPRESSOR, ORF, KINASE) FAMILY"/>
    <property type="match status" value="1"/>
</dbReference>
<feature type="compositionally biased region" description="Basic residues" evidence="2">
    <location>
        <begin position="259"/>
        <end position="275"/>
    </location>
</feature>
<feature type="region of interest" description="Disordered" evidence="2">
    <location>
        <begin position="250"/>
        <end position="275"/>
    </location>
</feature>
<keyword evidence="3" id="KW-0418">Kinase</keyword>
<evidence type="ECO:0000313" key="3">
    <source>
        <dbReference type="EMBL" id="CUU55580.1"/>
    </source>
</evidence>
<organism evidence="3 4">
    <name type="scientific">Parafrankia irregularis</name>
    <dbReference type="NCBI Taxonomy" id="795642"/>
    <lineage>
        <taxon>Bacteria</taxon>
        <taxon>Bacillati</taxon>
        <taxon>Actinomycetota</taxon>
        <taxon>Actinomycetes</taxon>
        <taxon>Frankiales</taxon>
        <taxon>Frankiaceae</taxon>
        <taxon>Parafrankia</taxon>
    </lineage>
</organism>
<reference evidence="4" key="1">
    <citation type="submission" date="2015-11" db="EMBL/GenBank/DDBJ databases">
        <authorList>
            <person name="Varghese N."/>
        </authorList>
    </citation>
    <scope>NUCLEOTIDE SEQUENCE [LARGE SCALE GENOMIC DNA]</scope>
    <source>
        <strain evidence="4">DSM 45899</strain>
    </source>
</reference>
<comment type="similarity">
    <text evidence="1">Belongs to the ROK (NagC/XylR) family.</text>
</comment>
<dbReference type="AlphaFoldDB" id="A0A0S4QL76"/>
<dbReference type="SUPFAM" id="SSF53067">
    <property type="entry name" value="Actin-like ATPase domain"/>
    <property type="match status" value="1"/>
</dbReference>
<dbReference type="Pfam" id="PF00480">
    <property type="entry name" value="ROK"/>
    <property type="match status" value="1"/>
</dbReference>
<dbReference type="PANTHER" id="PTHR18964:SF146">
    <property type="entry name" value="POLYPHOSPHATE GLUCOKINASE"/>
    <property type="match status" value="1"/>
</dbReference>